<comment type="caution">
    <text evidence="2">The sequence shown here is derived from an EMBL/GenBank/DDBJ whole genome shotgun (WGS) entry which is preliminary data.</text>
</comment>
<dbReference type="InterPro" id="IPR000048">
    <property type="entry name" value="IQ_motif_EF-hand-BS"/>
</dbReference>
<proteinExistence type="predicted"/>
<feature type="compositionally biased region" description="Polar residues" evidence="1">
    <location>
        <begin position="362"/>
        <end position="375"/>
    </location>
</feature>
<dbReference type="OrthoDB" id="252964at2759"/>
<sequence>MVALDHGAARWNRNIRNWDPKLCFVFFLRRTTWKGNEIKCARLSKRHRGVDQRSPQTDLGEGSSLSSQQSTQRLIPQPRTMDRRTRTLHVPTTARVIPLQDTEVASTDDAEESHLPFKIHVDLLRLWNRHNPSNVLGGLPRWRLDEVGNRMTKFQAIARGYLVRTNPWIRELMLKEEPVSPEPIDYSARYMTVDRLRAECALVGRTEFDPTEFDNAHPAIVFIVNVQACALRYIIRKKVDTFWIHHVAASRIQAAWRGFKTRNFLVPAIIFRLLRRRAQRRLLECAPETNNDRMLQLEWRMNQETKSREAMEARFEEVVDEASIPGTLFTPCSSPENFVPTDAQIYCHLKGTDHSSGGMPARSSQENGTQPSSNKRAPIKVSVNGPPRSRSLSAKSNVPKVTSDQTKVITPNAPSSALVSRAIPKEDKRPVLGTAKATRTNVRSGKSTAVRGESKLSLPIKTL</sequence>
<organism evidence="2 3">
    <name type="scientific">Jimgerdemannia flammicorona</name>
    <dbReference type="NCBI Taxonomy" id="994334"/>
    <lineage>
        <taxon>Eukaryota</taxon>
        <taxon>Fungi</taxon>
        <taxon>Fungi incertae sedis</taxon>
        <taxon>Mucoromycota</taxon>
        <taxon>Mucoromycotina</taxon>
        <taxon>Endogonomycetes</taxon>
        <taxon>Endogonales</taxon>
        <taxon>Endogonaceae</taxon>
        <taxon>Jimgerdemannia</taxon>
    </lineage>
</organism>
<evidence type="ECO:0000313" key="2">
    <source>
        <dbReference type="EMBL" id="RUP51232.1"/>
    </source>
</evidence>
<accession>A0A433DK15</accession>
<evidence type="ECO:0000313" key="3">
    <source>
        <dbReference type="Proteomes" id="UP000268093"/>
    </source>
</evidence>
<feature type="compositionally biased region" description="Low complexity" evidence="1">
    <location>
        <begin position="63"/>
        <end position="72"/>
    </location>
</feature>
<feature type="region of interest" description="Disordered" evidence="1">
    <location>
        <begin position="45"/>
        <end position="92"/>
    </location>
</feature>
<dbReference type="EMBL" id="RBNI01000877">
    <property type="protein sequence ID" value="RUP51232.1"/>
    <property type="molecule type" value="Genomic_DNA"/>
</dbReference>
<evidence type="ECO:0000256" key="1">
    <source>
        <dbReference type="SAM" id="MobiDB-lite"/>
    </source>
</evidence>
<dbReference type="PROSITE" id="PS50096">
    <property type="entry name" value="IQ"/>
    <property type="match status" value="1"/>
</dbReference>
<dbReference type="Proteomes" id="UP000268093">
    <property type="component" value="Unassembled WGS sequence"/>
</dbReference>
<dbReference type="Gene3D" id="1.20.5.190">
    <property type="match status" value="1"/>
</dbReference>
<gene>
    <name evidence="2" type="ORF">BC936DRAFT_149334</name>
</gene>
<keyword evidence="3" id="KW-1185">Reference proteome</keyword>
<feature type="compositionally biased region" description="Polar residues" evidence="1">
    <location>
        <begin position="390"/>
        <end position="418"/>
    </location>
</feature>
<feature type="compositionally biased region" description="Polar residues" evidence="1">
    <location>
        <begin position="437"/>
        <end position="447"/>
    </location>
</feature>
<protein>
    <submittedName>
        <fullName evidence="2">Uncharacterized protein</fullName>
    </submittedName>
</protein>
<dbReference type="CDD" id="cd23767">
    <property type="entry name" value="IQCD"/>
    <property type="match status" value="1"/>
</dbReference>
<name>A0A433DK15_9FUNG</name>
<dbReference type="AlphaFoldDB" id="A0A433DK15"/>
<dbReference type="Pfam" id="PF00612">
    <property type="entry name" value="IQ"/>
    <property type="match status" value="2"/>
</dbReference>
<feature type="region of interest" description="Disordered" evidence="1">
    <location>
        <begin position="350"/>
        <end position="463"/>
    </location>
</feature>
<reference evidence="2 3" key="1">
    <citation type="journal article" date="2018" name="New Phytol.">
        <title>Phylogenomics of Endogonaceae and evolution of mycorrhizas within Mucoromycota.</title>
        <authorList>
            <person name="Chang Y."/>
            <person name="Desiro A."/>
            <person name="Na H."/>
            <person name="Sandor L."/>
            <person name="Lipzen A."/>
            <person name="Clum A."/>
            <person name="Barry K."/>
            <person name="Grigoriev I.V."/>
            <person name="Martin F.M."/>
            <person name="Stajich J.E."/>
            <person name="Smith M.E."/>
            <person name="Bonito G."/>
            <person name="Spatafora J.W."/>
        </authorList>
    </citation>
    <scope>NUCLEOTIDE SEQUENCE [LARGE SCALE GENOMIC DNA]</scope>
    <source>
        <strain evidence="2 3">GMNB39</strain>
    </source>
</reference>